<feature type="modified residue" description="FMN phosphoryl threonine" evidence="6">
    <location>
        <position position="202"/>
    </location>
</feature>
<dbReference type="PANTHER" id="PTHR36118">
    <property type="entry name" value="ION-TRANSLOCATING OXIDOREDUCTASE COMPLEX SUBUNIT G"/>
    <property type="match status" value="1"/>
</dbReference>
<feature type="domain" description="FMN-binding" evidence="8">
    <location>
        <begin position="110"/>
        <end position="219"/>
    </location>
</feature>
<comment type="subcellular location">
    <subcellularLocation>
        <location evidence="6">Cell inner membrane</location>
        <topology evidence="6">Single-pass membrane protein</topology>
    </subcellularLocation>
</comment>
<evidence type="ECO:0000256" key="2">
    <source>
        <dbReference type="ARBA" id="ARBA00022553"/>
    </source>
</evidence>
<keyword evidence="5 6" id="KW-0249">Electron transport</keyword>
<evidence type="ECO:0000256" key="5">
    <source>
        <dbReference type="ARBA" id="ARBA00022982"/>
    </source>
</evidence>
<protein>
    <recommendedName>
        <fullName evidence="6">Ion-translocating oxidoreductase complex subunit G</fullName>
        <ecNumber evidence="6">7.-.-.-</ecNumber>
    </recommendedName>
    <alternativeName>
        <fullName evidence="6">Rnf electron transport complex subunit G</fullName>
    </alternativeName>
</protein>
<evidence type="ECO:0000256" key="1">
    <source>
        <dbReference type="ARBA" id="ARBA00022448"/>
    </source>
</evidence>
<comment type="function">
    <text evidence="6">Part of a membrane-bound complex that couples electron transfer with translocation of ions across the membrane.</text>
</comment>
<name>B9K6N3_THENN</name>
<keyword evidence="2 6" id="KW-0597">Phosphoprotein</keyword>
<dbReference type="GO" id="GO:0010181">
    <property type="term" value="F:FMN binding"/>
    <property type="evidence" value="ECO:0007669"/>
    <property type="project" value="InterPro"/>
</dbReference>
<keyword evidence="6" id="KW-1003">Cell membrane</keyword>
<dbReference type="EC" id="7.-.-.-" evidence="6"/>
<keyword evidence="6 7" id="KW-0812">Transmembrane</keyword>
<dbReference type="RefSeq" id="WP_015918935.1">
    <property type="nucleotide sequence ID" value="NC_011978.1"/>
</dbReference>
<dbReference type="HOGENOM" id="CLU_1155350_0_0_0"/>
<dbReference type="HAMAP" id="MF_00479">
    <property type="entry name" value="RsxG_RnfG"/>
    <property type="match status" value="1"/>
</dbReference>
<organism evidence="9 10">
    <name type="scientific">Thermotoga neapolitana (strain ATCC 49049 / DSM 4359 / NBRC 107923 / NS-E)</name>
    <dbReference type="NCBI Taxonomy" id="309803"/>
    <lineage>
        <taxon>Bacteria</taxon>
        <taxon>Thermotogati</taxon>
        <taxon>Thermotogota</taxon>
        <taxon>Thermotogae</taxon>
        <taxon>Thermotogales</taxon>
        <taxon>Thermotogaceae</taxon>
        <taxon>Thermotoga</taxon>
    </lineage>
</organism>
<dbReference type="STRING" id="309803.CTN_0440"/>
<dbReference type="eggNOG" id="COG4659">
    <property type="taxonomic scope" value="Bacteria"/>
</dbReference>
<keyword evidence="1 6" id="KW-0813">Transport</keyword>
<dbReference type="GO" id="GO:0022900">
    <property type="term" value="P:electron transport chain"/>
    <property type="evidence" value="ECO:0007669"/>
    <property type="project" value="UniProtKB-UniRule"/>
</dbReference>
<evidence type="ECO:0000259" key="8">
    <source>
        <dbReference type="SMART" id="SM00900"/>
    </source>
</evidence>
<dbReference type="NCBIfam" id="TIGR01947">
    <property type="entry name" value="rnfG"/>
    <property type="match status" value="1"/>
</dbReference>
<keyword evidence="4 6" id="KW-0288">FMN</keyword>
<dbReference type="Proteomes" id="UP000000445">
    <property type="component" value="Chromosome"/>
</dbReference>
<dbReference type="AlphaFoldDB" id="B9K6N3"/>
<dbReference type="GO" id="GO:0009055">
    <property type="term" value="F:electron transfer activity"/>
    <property type="evidence" value="ECO:0007669"/>
    <property type="project" value="InterPro"/>
</dbReference>
<gene>
    <name evidence="6" type="primary">rnfG</name>
    <name evidence="9" type="ordered locus">CTN_0440</name>
</gene>
<dbReference type="GO" id="GO:0005886">
    <property type="term" value="C:plasma membrane"/>
    <property type="evidence" value="ECO:0007669"/>
    <property type="project" value="UniProtKB-SubCell"/>
</dbReference>
<sequence length="225" mass="24516">MKDIIKTGLILMIFTAISGLFLGFVYMGVKGKIQEADNAAKLDAIKFVLKDPISGEYLVNEKTIEEVVKKTGIETIVLKEYREGTVLGPVYEFRTNGGKKAYVLSGYAPGFGGNVTVVACFLETESGLMLNSVRVIDYSQETPGLGAKIGEEDIQKRFFPIPPEGLKNGLKVDKDAGLPKGSPEELKQKGIVKVSDVMTGATITPRAVTVALNLMYRYLTEEVLK</sequence>
<reference evidence="9 10" key="1">
    <citation type="journal article" date="2009" name="Biosci. Biotechnol. Biochem.">
        <title>WeGAS: a web-based microbial genome annotation system.</title>
        <authorList>
            <person name="Lee D."/>
            <person name="Seo H."/>
            <person name="Park C."/>
            <person name="Park K."/>
        </authorList>
    </citation>
    <scope>NUCLEOTIDE SEQUENCE [LARGE SCALE GENOMIC DNA]</scope>
    <source>
        <strain evidence="10">ATCC 49049 / DSM 4359 / NBRC 107923 / NS-E</strain>
    </source>
</reference>
<comment type="subunit">
    <text evidence="6">The complex is composed of six subunits: RnfA, RnfB, RnfC, RnfD, RnfE and RnfG.</text>
</comment>
<feature type="transmembrane region" description="Helical" evidence="7">
    <location>
        <begin position="7"/>
        <end position="29"/>
    </location>
</feature>
<dbReference type="SMART" id="SM00900">
    <property type="entry name" value="FMN_bind"/>
    <property type="match status" value="1"/>
</dbReference>
<keyword evidence="6" id="KW-1278">Translocase</keyword>
<keyword evidence="3 6" id="KW-0285">Flavoprotein</keyword>
<dbReference type="PANTHER" id="PTHR36118:SF1">
    <property type="entry name" value="ION-TRANSLOCATING OXIDOREDUCTASE COMPLEX SUBUNIT G"/>
    <property type="match status" value="1"/>
</dbReference>
<evidence type="ECO:0000256" key="6">
    <source>
        <dbReference type="HAMAP-Rule" id="MF_00479"/>
    </source>
</evidence>
<evidence type="ECO:0000313" key="9">
    <source>
        <dbReference type="EMBL" id="ACM22616.1"/>
    </source>
</evidence>
<dbReference type="InterPro" id="IPR007329">
    <property type="entry name" value="FMN-bd"/>
</dbReference>
<dbReference type="Pfam" id="PF04205">
    <property type="entry name" value="FMN_bind"/>
    <property type="match status" value="1"/>
</dbReference>
<evidence type="ECO:0000256" key="3">
    <source>
        <dbReference type="ARBA" id="ARBA00022630"/>
    </source>
</evidence>
<keyword evidence="6 7" id="KW-1133">Transmembrane helix</keyword>
<proteinExistence type="inferred from homology"/>
<dbReference type="InterPro" id="IPR010209">
    <property type="entry name" value="Ion_transpt_RnfG/RsxG"/>
</dbReference>
<accession>B9K6N3</accession>
<keyword evidence="6 7" id="KW-0472">Membrane</keyword>
<dbReference type="KEGG" id="tna:CTN_0440"/>
<evidence type="ECO:0000313" key="10">
    <source>
        <dbReference type="Proteomes" id="UP000000445"/>
    </source>
</evidence>
<keyword evidence="6" id="KW-0997">Cell inner membrane</keyword>
<evidence type="ECO:0000256" key="4">
    <source>
        <dbReference type="ARBA" id="ARBA00022643"/>
    </source>
</evidence>
<keyword evidence="10" id="KW-1185">Reference proteome</keyword>
<dbReference type="EMBL" id="CP000916">
    <property type="protein sequence ID" value="ACM22616.1"/>
    <property type="molecule type" value="Genomic_DNA"/>
</dbReference>
<comment type="similarity">
    <text evidence="6">Belongs to the RnfG family.</text>
</comment>
<evidence type="ECO:0000256" key="7">
    <source>
        <dbReference type="SAM" id="Phobius"/>
    </source>
</evidence>
<comment type="cofactor">
    <cofactor evidence="6">
        <name>FMN</name>
        <dbReference type="ChEBI" id="CHEBI:58210"/>
    </cofactor>
</comment>